<comment type="caution">
    <text evidence="1">The sequence shown here is derived from an EMBL/GenBank/DDBJ whole genome shotgun (WGS) entry which is preliminary data.</text>
</comment>
<evidence type="ECO:0000313" key="1">
    <source>
        <dbReference type="EMBL" id="MML56947.1"/>
    </source>
</evidence>
<name>A0A403QQJ4_SALET</name>
<protein>
    <submittedName>
        <fullName evidence="1">Uncharacterized protein</fullName>
    </submittedName>
</protein>
<dbReference type="Proteomes" id="UP000885348">
    <property type="component" value="Unassembled WGS sequence"/>
</dbReference>
<reference evidence="1" key="1">
    <citation type="submission" date="2018-09" db="EMBL/GenBank/DDBJ databases">
        <authorList>
            <person name="Ashton P.M."/>
            <person name="Dallman T."/>
            <person name="Nair S."/>
            <person name="De Pinna E."/>
            <person name="Peters T."/>
            <person name="Grant K."/>
        </authorList>
    </citation>
    <scope>NUCLEOTIDE SEQUENCE [LARGE SCALE GENOMIC DNA]</scope>
    <source>
        <strain evidence="1">598938</strain>
    </source>
</reference>
<gene>
    <name evidence="1" type="ORF">D7N80_27545</name>
</gene>
<accession>A0A403QQJ4</accession>
<organism evidence="1">
    <name type="scientific">Salmonella enterica I</name>
    <dbReference type="NCBI Taxonomy" id="59201"/>
    <lineage>
        <taxon>Bacteria</taxon>
        <taxon>Pseudomonadati</taxon>
        <taxon>Pseudomonadota</taxon>
        <taxon>Gammaproteobacteria</taxon>
        <taxon>Enterobacterales</taxon>
        <taxon>Enterobacteriaceae</taxon>
        <taxon>Salmonella</taxon>
    </lineage>
</organism>
<sequence>MLKLNTCILGIQSDFPGLIVGTSPPLLERGVQEHIPQPILDKLKPQNNTGLGSASGQGNLLNTRASTMPILYVVNNWLTNKLAADELALILRNRSRFSFTIGVGDRRASLKVGSELPRTGTLKMLTTSCWHQTRGTIRATTSG</sequence>
<proteinExistence type="predicted"/>
<dbReference type="EMBL" id="RVVJ01000063">
    <property type="protein sequence ID" value="MML56947.1"/>
    <property type="molecule type" value="Genomic_DNA"/>
</dbReference>
<dbReference type="AlphaFoldDB" id="A0A403QQJ4"/>